<comment type="caution">
    <text evidence="1">The sequence shown here is derived from an EMBL/GenBank/DDBJ whole genome shotgun (WGS) entry which is preliminary data.</text>
</comment>
<evidence type="ECO:0000313" key="1">
    <source>
        <dbReference type="EMBL" id="RCX28303.1"/>
    </source>
</evidence>
<sequence length="229" mass="25976">MRMGLAVGMLMLAGCGTAPKAPGPGEALLGRIESSHGPEARQRVEAWRDLVEREQSVAEGEKLRSVNAFINRLVFVDDAVHWGREDYWATPLETLVSNGGDCEDFTIAKYYTLRSLRVPESRMRLTYVKSLTLQQPHMVLAYYREPEAEPLILDNLVKEILPASSRLDLVPVYSFNTEGLWLARQRARSEYVGDRDQVGLWREFLARLQREERDWATLSPFLGSAHAAQ</sequence>
<gene>
    <name evidence="1" type="ORF">DFQ59_10746</name>
</gene>
<dbReference type="InterPro" id="IPR010319">
    <property type="entry name" value="Transglutaminase-like_Cys_pept"/>
</dbReference>
<protein>
    <submittedName>
        <fullName evidence="1">Putative transglutaminase-like cysteine proteinase</fullName>
    </submittedName>
</protein>
<dbReference type="Proteomes" id="UP000252707">
    <property type="component" value="Unassembled WGS sequence"/>
</dbReference>
<name>A0A369C3F8_9GAMM</name>
<keyword evidence="2" id="KW-1185">Reference proteome</keyword>
<dbReference type="PROSITE" id="PS51257">
    <property type="entry name" value="PROKAR_LIPOPROTEIN"/>
    <property type="match status" value="1"/>
</dbReference>
<dbReference type="PANTHER" id="PTHR39327">
    <property type="match status" value="1"/>
</dbReference>
<dbReference type="AlphaFoldDB" id="A0A369C3F8"/>
<reference evidence="1 2" key="1">
    <citation type="submission" date="2018-07" db="EMBL/GenBank/DDBJ databases">
        <title>Genomic Encyclopedia of Type Strains, Phase IV (KMG-IV): sequencing the most valuable type-strain genomes for metagenomic binning, comparative biology and taxonomic classification.</title>
        <authorList>
            <person name="Goeker M."/>
        </authorList>
    </citation>
    <scope>NUCLEOTIDE SEQUENCE [LARGE SCALE GENOMIC DNA]</scope>
    <source>
        <strain evidence="1 2">DSM 26407</strain>
    </source>
</reference>
<accession>A0A369C3F8</accession>
<organism evidence="1 2">
    <name type="scientific">Thioalbus denitrificans</name>
    <dbReference type="NCBI Taxonomy" id="547122"/>
    <lineage>
        <taxon>Bacteria</taxon>
        <taxon>Pseudomonadati</taxon>
        <taxon>Pseudomonadota</taxon>
        <taxon>Gammaproteobacteria</taxon>
        <taxon>Chromatiales</taxon>
        <taxon>Ectothiorhodospiraceae</taxon>
        <taxon>Thioalbus</taxon>
    </lineage>
</organism>
<dbReference type="Pfam" id="PF06035">
    <property type="entry name" value="Peptidase_C93"/>
    <property type="match status" value="1"/>
</dbReference>
<dbReference type="EMBL" id="QPJY01000007">
    <property type="protein sequence ID" value="RCX28303.1"/>
    <property type="molecule type" value="Genomic_DNA"/>
</dbReference>
<dbReference type="PANTHER" id="PTHR39327:SF1">
    <property type="entry name" value="BLR5470 PROTEIN"/>
    <property type="match status" value="1"/>
</dbReference>
<evidence type="ECO:0000313" key="2">
    <source>
        <dbReference type="Proteomes" id="UP000252707"/>
    </source>
</evidence>
<dbReference type="Gene3D" id="3.10.620.30">
    <property type="match status" value="1"/>
</dbReference>
<proteinExistence type="predicted"/>